<name>A0A8H4HDN1_9EURO</name>
<protein>
    <submittedName>
        <fullName evidence="1">Uncharacterized protein</fullName>
    </submittedName>
</protein>
<proteinExistence type="predicted"/>
<sequence length="184" mass="20676">MPTETTSLNNKERAVAGYTSIVPFWRVRRGARPADTGPTGPLPAEAILPPNNLVVSPLQKTTCNGRYCLLLDLVVRSGRNGNTSDQEEGTWKKARCEETKSLLPTTTDQVNYHLMCHSPRCHSAKNFHGTTGLIWLRDMQSAAEDLSPFQRQFNIYQHTWESTILAREPSQKLNEKAAKRQEIA</sequence>
<dbReference type="AlphaFoldDB" id="A0A8H4HDN1"/>
<keyword evidence="2" id="KW-1185">Reference proteome</keyword>
<comment type="caution">
    <text evidence="1">The sequence shown here is derived from an EMBL/GenBank/DDBJ whole genome shotgun (WGS) entry which is preliminary data.</text>
</comment>
<dbReference type="EMBL" id="JAAAPX010000020">
    <property type="protein sequence ID" value="KAF4241589.1"/>
    <property type="molecule type" value="Genomic_DNA"/>
</dbReference>
<gene>
    <name evidence="1" type="ORF">CNMCM6805_003863</name>
</gene>
<evidence type="ECO:0000313" key="1">
    <source>
        <dbReference type="EMBL" id="KAF4241589.1"/>
    </source>
</evidence>
<accession>A0A8H4HDN1</accession>
<reference evidence="1" key="2">
    <citation type="submission" date="2020-04" db="EMBL/GenBank/DDBJ databases">
        <authorList>
            <person name="Santos R.A.C."/>
            <person name="Steenwyk J.L."/>
            <person name="Rivero-Menendez O."/>
            <person name="Mead M.E."/>
            <person name="Silva L.P."/>
            <person name="Bastos R.W."/>
            <person name="Alastruey-Izquierdo A."/>
            <person name="Goldman G.H."/>
            <person name="Rokas A."/>
        </authorList>
    </citation>
    <scope>NUCLEOTIDE SEQUENCE</scope>
    <source>
        <strain evidence="1">CNM-CM6805</strain>
    </source>
</reference>
<reference evidence="1" key="1">
    <citation type="journal article" date="2020" name="bioRxiv">
        <title>Genomic and phenotypic heterogeneity of clinical isolates of the human pathogens Aspergillus fumigatus, Aspergillus lentulus and Aspergillus fumigatiaffinis.</title>
        <authorList>
            <person name="dos Santos R.A.C."/>
            <person name="Steenwyk J.L."/>
            <person name="Rivero-Menendez O."/>
            <person name="Mead M.E."/>
            <person name="Silva L.P."/>
            <person name="Bastos R.W."/>
            <person name="Alastruey-Izquierdo A."/>
            <person name="Goldman G.H."/>
            <person name="Rokas A."/>
        </authorList>
    </citation>
    <scope>NUCLEOTIDE SEQUENCE</scope>
    <source>
        <strain evidence="1">CNM-CM6805</strain>
    </source>
</reference>
<evidence type="ECO:0000313" key="2">
    <source>
        <dbReference type="Proteomes" id="UP000653565"/>
    </source>
</evidence>
<organism evidence="1 2">
    <name type="scientific">Aspergillus fumigatiaffinis</name>
    <dbReference type="NCBI Taxonomy" id="340414"/>
    <lineage>
        <taxon>Eukaryota</taxon>
        <taxon>Fungi</taxon>
        <taxon>Dikarya</taxon>
        <taxon>Ascomycota</taxon>
        <taxon>Pezizomycotina</taxon>
        <taxon>Eurotiomycetes</taxon>
        <taxon>Eurotiomycetidae</taxon>
        <taxon>Eurotiales</taxon>
        <taxon>Aspergillaceae</taxon>
        <taxon>Aspergillus</taxon>
        <taxon>Aspergillus subgen. Fumigati</taxon>
    </lineage>
</organism>
<dbReference type="Proteomes" id="UP000653565">
    <property type="component" value="Unassembled WGS sequence"/>
</dbReference>